<comment type="catalytic activity">
    <reaction evidence="6 7">
        <text>a 2'-deoxyadenosine in DNA + S-adenosyl-L-methionine = an N(6)-methyl-2'-deoxyadenosine in DNA + S-adenosyl-L-homocysteine + H(+)</text>
        <dbReference type="Rhea" id="RHEA:15197"/>
        <dbReference type="Rhea" id="RHEA-COMP:12418"/>
        <dbReference type="Rhea" id="RHEA-COMP:12419"/>
        <dbReference type="ChEBI" id="CHEBI:15378"/>
        <dbReference type="ChEBI" id="CHEBI:57856"/>
        <dbReference type="ChEBI" id="CHEBI:59789"/>
        <dbReference type="ChEBI" id="CHEBI:90615"/>
        <dbReference type="ChEBI" id="CHEBI:90616"/>
        <dbReference type="EC" id="2.1.1.72"/>
    </reaction>
</comment>
<evidence type="ECO:0000256" key="7">
    <source>
        <dbReference type="RuleBase" id="RU361257"/>
    </source>
</evidence>
<dbReference type="EC" id="2.1.1.72" evidence="2 7"/>
<evidence type="ECO:0000256" key="5">
    <source>
        <dbReference type="ARBA" id="ARBA00022691"/>
    </source>
</evidence>
<sequence>MTTATAAQKCLIEPAFIEIVQRTAGPLASDLGEQALEDIEAELIANNVRVSQINNRRYLGNKHGLTGFIRETVDQHCPGVESVIDIFSGTGAVANAFKDKTLITNDILYSNYVTSRCWFSPTDYRPHVIIDAIAYFNAIETSEYNYVRQNFADTYFSADDCSKIGVARELLEEVRSQNLINEREFSILLTSILYGMDRIANTVGHYDAYRKGARFDKPLIFPVLLPSVDLSLNNAGYNTDANALIEDISGDLLYCDPPYNSRQYSDAYHLLENIARWEKPEVHGVARKMDREALKSEYNTVRAAEAFRDLVAKADVKYIVFSYNNMATKGNGRSNAKITDKDIMEILSEKGDVQVFERPYKAFSTGKSAIADNSERLFVCAVKQSAKPASAVVLSPINYIGGKGKLVPQLRPLLPRTSLFIDLFAGGCTVGANADADRVIFNDNNPQLIELLQFLANSDPIETIAAVDDIKDKYGLSDTYRHSYARYGVNSSSGLANFNRQPFLRLREEYNAGSISHRDPLLLYVLVIHGFNNQLRFNAKGDFNLPVGKRDFNAKMRIKLLDFHKRISDMNCSFSIGDFRDFKIDDTPLDTVFYCDPPYLITQATYNERGGWSETHEHDLLAFLEDVHNSGRRFALSNVIEAKGTVNQILSDWLKNSDFTQHNLTISYRNSNYRRTNRSSTTLEVLITNY</sequence>
<dbReference type="GO" id="GO:0043565">
    <property type="term" value="F:sequence-specific DNA binding"/>
    <property type="evidence" value="ECO:0007669"/>
    <property type="project" value="TreeGrafter"/>
</dbReference>
<dbReference type="Proteomes" id="UP000242755">
    <property type="component" value="Unassembled WGS sequence"/>
</dbReference>
<dbReference type="PANTHER" id="PTHR30481">
    <property type="entry name" value="DNA ADENINE METHYLASE"/>
    <property type="match status" value="1"/>
</dbReference>
<dbReference type="PROSITE" id="PS00092">
    <property type="entry name" value="N6_MTASE"/>
    <property type="match status" value="1"/>
</dbReference>
<dbReference type="Gene3D" id="1.10.1020.10">
    <property type="entry name" value="Adenine-specific Methyltransferase, Domain 2"/>
    <property type="match status" value="1"/>
</dbReference>
<evidence type="ECO:0000256" key="4">
    <source>
        <dbReference type="ARBA" id="ARBA00022679"/>
    </source>
</evidence>
<keyword evidence="3 7" id="KW-0489">Methyltransferase</keyword>
<dbReference type="AlphaFoldDB" id="A0A2I1IGB5"/>
<comment type="similarity">
    <text evidence="1 7">Belongs to the N(4)/N(6)-methyltransferase family.</text>
</comment>
<name>A0A2I1IGB5_9MICO</name>
<comment type="caution">
    <text evidence="8">The sequence shown here is derived from an EMBL/GenBank/DDBJ whole genome shotgun (WGS) entry which is preliminary data.</text>
</comment>
<gene>
    <name evidence="8" type="ORF">CYJ40_07100</name>
</gene>
<keyword evidence="5 7" id="KW-0949">S-adenosyl-L-methionine</keyword>
<accession>A0A2I1IGB5</accession>
<evidence type="ECO:0000256" key="3">
    <source>
        <dbReference type="ARBA" id="ARBA00022603"/>
    </source>
</evidence>
<evidence type="ECO:0000256" key="1">
    <source>
        <dbReference type="ARBA" id="ARBA00006594"/>
    </source>
</evidence>
<dbReference type="GO" id="GO:0032259">
    <property type="term" value="P:methylation"/>
    <property type="evidence" value="ECO:0007669"/>
    <property type="project" value="UniProtKB-KW"/>
</dbReference>
<evidence type="ECO:0000256" key="2">
    <source>
        <dbReference type="ARBA" id="ARBA00011900"/>
    </source>
</evidence>
<dbReference type="InterPro" id="IPR002052">
    <property type="entry name" value="DNA_methylase_N6_adenine_CS"/>
</dbReference>
<dbReference type="NCBIfam" id="TIGR00571">
    <property type="entry name" value="dam"/>
    <property type="match status" value="1"/>
</dbReference>
<dbReference type="SUPFAM" id="SSF53335">
    <property type="entry name" value="S-adenosyl-L-methionine-dependent methyltransferases"/>
    <property type="match status" value="2"/>
</dbReference>
<dbReference type="GO" id="GO:1904047">
    <property type="term" value="F:S-adenosyl-L-methionine binding"/>
    <property type="evidence" value="ECO:0007669"/>
    <property type="project" value="TreeGrafter"/>
</dbReference>
<dbReference type="Pfam" id="PF02086">
    <property type="entry name" value="MethyltransfD12"/>
    <property type="match status" value="2"/>
</dbReference>
<dbReference type="PANTHER" id="PTHR30481:SF3">
    <property type="entry name" value="DNA ADENINE METHYLASE"/>
    <property type="match status" value="1"/>
</dbReference>
<evidence type="ECO:0000256" key="6">
    <source>
        <dbReference type="ARBA" id="ARBA00047942"/>
    </source>
</evidence>
<dbReference type="RefSeq" id="WP_101672547.1">
    <property type="nucleotide sequence ID" value="NZ_PKGO01000006.1"/>
</dbReference>
<keyword evidence="4 7" id="KW-0808">Transferase</keyword>
<dbReference type="EMBL" id="PKGO01000006">
    <property type="protein sequence ID" value="PKY70142.1"/>
    <property type="molecule type" value="Genomic_DNA"/>
</dbReference>
<dbReference type="InterPro" id="IPR012327">
    <property type="entry name" value="MeTrfase_D12"/>
</dbReference>
<dbReference type="InterPro" id="IPR029063">
    <property type="entry name" value="SAM-dependent_MTases_sf"/>
</dbReference>
<dbReference type="PRINTS" id="PR00505">
    <property type="entry name" value="D12N6MTFRASE"/>
</dbReference>
<proteinExistence type="inferred from homology"/>
<dbReference type="GO" id="GO:0006298">
    <property type="term" value="P:mismatch repair"/>
    <property type="evidence" value="ECO:0007669"/>
    <property type="project" value="TreeGrafter"/>
</dbReference>
<protein>
    <recommendedName>
        <fullName evidence="2 7">Site-specific DNA-methyltransferase (adenine-specific)</fullName>
        <ecNumber evidence="2 7">2.1.1.72</ecNumber>
    </recommendedName>
</protein>
<organism evidence="8 9">
    <name type="scientific">Brevibacterium ravenspurgense</name>
    <dbReference type="NCBI Taxonomy" id="479117"/>
    <lineage>
        <taxon>Bacteria</taxon>
        <taxon>Bacillati</taxon>
        <taxon>Actinomycetota</taxon>
        <taxon>Actinomycetes</taxon>
        <taxon>Micrococcales</taxon>
        <taxon>Brevibacteriaceae</taxon>
        <taxon>Brevibacterium</taxon>
    </lineage>
</organism>
<dbReference type="InterPro" id="IPR023095">
    <property type="entry name" value="Ade_MeTrfase_dom_2"/>
</dbReference>
<evidence type="ECO:0000313" key="8">
    <source>
        <dbReference type="EMBL" id="PKY70142.1"/>
    </source>
</evidence>
<dbReference type="GO" id="GO:0009007">
    <property type="term" value="F:site-specific DNA-methyltransferase (adenine-specific) activity"/>
    <property type="evidence" value="ECO:0007669"/>
    <property type="project" value="UniProtKB-UniRule"/>
</dbReference>
<reference evidence="8 9" key="1">
    <citation type="submission" date="2017-12" db="EMBL/GenBank/DDBJ databases">
        <title>Phylogenetic diversity of female urinary microbiome.</title>
        <authorList>
            <person name="Thomas-White K."/>
            <person name="Wolfe A.J."/>
        </authorList>
    </citation>
    <scope>NUCLEOTIDE SEQUENCE [LARGE SCALE GENOMIC DNA]</scope>
    <source>
        <strain evidence="8 9">UMB0426</strain>
    </source>
</reference>
<dbReference type="Gene3D" id="3.40.50.150">
    <property type="entry name" value="Vaccinia Virus protein VP39"/>
    <property type="match status" value="2"/>
</dbReference>
<evidence type="ECO:0000313" key="9">
    <source>
        <dbReference type="Proteomes" id="UP000242755"/>
    </source>
</evidence>
<dbReference type="GO" id="GO:0009307">
    <property type="term" value="P:DNA restriction-modification system"/>
    <property type="evidence" value="ECO:0007669"/>
    <property type="project" value="InterPro"/>
</dbReference>